<comment type="caution">
    <text evidence="2">The sequence shown here is derived from an EMBL/GenBank/DDBJ whole genome shotgun (WGS) entry which is preliminary data.</text>
</comment>
<keyword evidence="3" id="KW-1185">Reference proteome</keyword>
<dbReference type="InterPro" id="IPR050868">
    <property type="entry name" value="ELMO_domain-containing"/>
</dbReference>
<dbReference type="AlphaFoldDB" id="A0A8S4R3I8"/>
<dbReference type="GO" id="GO:0005096">
    <property type="term" value="F:GTPase activator activity"/>
    <property type="evidence" value="ECO:0007669"/>
    <property type="project" value="TreeGrafter"/>
</dbReference>
<name>A0A8S4R3I8_9NEOP</name>
<feature type="domain" description="ELMO" evidence="1">
    <location>
        <begin position="102"/>
        <end position="257"/>
    </location>
</feature>
<feature type="non-terminal residue" evidence="2">
    <location>
        <position position="1"/>
    </location>
</feature>
<accession>A0A8S4R3I8</accession>
<evidence type="ECO:0000313" key="2">
    <source>
        <dbReference type="EMBL" id="CAH2229381.1"/>
    </source>
</evidence>
<proteinExistence type="predicted"/>
<dbReference type="PROSITE" id="PS51335">
    <property type="entry name" value="ELMO"/>
    <property type="match status" value="1"/>
</dbReference>
<dbReference type="Proteomes" id="UP000838756">
    <property type="component" value="Unassembled WGS sequence"/>
</dbReference>
<protein>
    <submittedName>
        <fullName evidence="2">Jg26467 protein</fullName>
    </submittedName>
</protein>
<dbReference type="InterPro" id="IPR006816">
    <property type="entry name" value="ELMO_dom"/>
</dbReference>
<dbReference type="Pfam" id="PF04727">
    <property type="entry name" value="ELMO_CED12"/>
    <property type="match status" value="1"/>
</dbReference>
<organism evidence="2 3">
    <name type="scientific">Pararge aegeria aegeria</name>
    <dbReference type="NCBI Taxonomy" id="348720"/>
    <lineage>
        <taxon>Eukaryota</taxon>
        <taxon>Metazoa</taxon>
        <taxon>Ecdysozoa</taxon>
        <taxon>Arthropoda</taxon>
        <taxon>Hexapoda</taxon>
        <taxon>Insecta</taxon>
        <taxon>Pterygota</taxon>
        <taxon>Neoptera</taxon>
        <taxon>Endopterygota</taxon>
        <taxon>Lepidoptera</taxon>
        <taxon>Glossata</taxon>
        <taxon>Ditrysia</taxon>
        <taxon>Papilionoidea</taxon>
        <taxon>Nymphalidae</taxon>
        <taxon>Satyrinae</taxon>
        <taxon>Satyrini</taxon>
        <taxon>Parargina</taxon>
        <taxon>Pararge</taxon>
    </lineage>
</organism>
<dbReference type="EMBL" id="CAKXAJ010024718">
    <property type="protein sequence ID" value="CAH2229381.1"/>
    <property type="molecule type" value="Genomic_DNA"/>
</dbReference>
<reference evidence="2" key="1">
    <citation type="submission" date="2022-03" db="EMBL/GenBank/DDBJ databases">
        <authorList>
            <person name="Lindestad O."/>
        </authorList>
    </citation>
    <scope>NUCLEOTIDE SEQUENCE</scope>
</reference>
<evidence type="ECO:0000259" key="1">
    <source>
        <dbReference type="PROSITE" id="PS51335"/>
    </source>
</evidence>
<sequence length="273" mass="32059">EGAQRTCNIEKSLMLSRTRDVMEVVSYLDAAVKEAKFYPDYFSEILDPSISIILRAKKINTKLHEAFTPLFRRCLKQIWSYRQLMNDVESLRRTQYDSNNPEHEEKLSKLWDLLLPGRPLEARISKEWQDIGFQGDDPKTDFRGMGILGLDNLLYFSTKYTLASHQVLSHSLHPKYGYTYAIVGINLTSMAYYLLKDGSAKTYMFNLKYVPSVIFFHEFYCYLFYEFDKMWIRSKPENMMEFSIIFKKFENAIRSELADPASVFRINIEIATV</sequence>
<dbReference type="OrthoDB" id="67155at2759"/>
<gene>
    <name evidence="2" type="primary">jg26467</name>
    <name evidence="2" type="ORF">PAEG_LOCUS8861</name>
</gene>
<dbReference type="PANTHER" id="PTHR12771:SF51">
    <property type="entry name" value="LD01482P"/>
    <property type="match status" value="1"/>
</dbReference>
<evidence type="ECO:0000313" key="3">
    <source>
        <dbReference type="Proteomes" id="UP000838756"/>
    </source>
</evidence>
<dbReference type="PANTHER" id="PTHR12771">
    <property type="entry name" value="ENGULFMENT AND CELL MOTILITY"/>
    <property type="match status" value="1"/>
</dbReference>